<dbReference type="PANTHER" id="PTHR37820:SF1">
    <property type="entry name" value="CELL DIVISION PROTEIN FTSQ"/>
    <property type="match status" value="1"/>
</dbReference>
<sequence length="259" mass="27473">MAVSTRGLASAEPRFRARALQRRRRPWLRILWTIVALAVVGALVWLVFWSPVLAARTVEVSGVTGADRTAVADLVDVDGTTPLARVDLEAVEQRVRTRRNIAEVSVERGWPSTLHVRAVPREPALVLKNPEGQLEVVDATGVAYGSVRTAPAGVPVVTADSTKGTTKPALEAALSVIHTLPSDLADQVSSIRVSTANLVSFTLGDVEVVWGGADEADRKLAILRALLATEPTSIDVSAPDTPVTRGGPSPSPSESESED</sequence>
<dbReference type="AlphaFoldDB" id="A0A0A0J6Y1"/>
<evidence type="ECO:0000313" key="11">
    <source>
        <dbReference type="Proteomes" id="UP000030002"/>
    </source>
</evidence>
<keyword evidence="11" id="KW-1185">Reference proteome</keyword>
<evidence type="ECO:0000313" key="10">
    <source>
        <dbReference type="EMBL" id="KGN33120.1"/>
    </source>
</evidence>
<evidence type="ECO:0000256" key="2">
    <source>
        <dbReference type="ARBA" id="ARBA00022618"/>
    </source>
</evidence>
<evidence type="ECO:0000256" key="1">
    <source>
        <dbReference type="ARBA" id="ARBA00022475"/>
    </source>
</evidence>
<dbReference type="GO" id="GO:0005886">
    <property type="term" value="C:plasma membrane"/>
    <property type="evidence" value="ECO:0007669"/>
    <property type="project" value="TreeGrafter"/>
</dbReference>
<dbReference type="InterPro" id="IPR013685">
    <property type="entry name" value="POTRA_FtsQ_type"/>
</dbReference>
<name>A0A0A0J6Y1_9MICO</name>
<protein>
    <submittedName>
        <fullName evidence="10">Peptidase S33</fullName>
    </submittedName>
</protein>
<dbReference type="PANTHER" id="PTHR37820">
    <property type="entry name" value="CELL DIVISION PROTEIN DIVIB"/>
    <property type="match status" value="1"/>
</dbReference>
<evidence type="ECO:0000259" key="8">
    <source>
        <dbReference type="Pfam" id="PF03799"/>
    </source>
</evidence>
<feature type="transmembrane region" description="Helical" evidence="7">
    <location>
        <begin position="27"/>
        <end position="49"/>
    </location>
</feature>
<keyword evidence="4 7" id="KW-1133">Transmembrane helix</keyword>
<feature type="domain" description="POTRA" evidence="9">
    <location>
        <begin position="55"/>
        <end position="117"/>
    </location>
</feature>
<evidence type="ECO:0000256" key="6">
    <source>
        <dbReference type="SAM" id="MobiDB-lite"/>
    </source>
</evidence>
<dbReference type="Gene3D" id="3.10.20.310">
    <property type="entry name" value="membrane protein fhac"/>
    <property type="match status" value="1"/>
</dbReference>
<gene>
    <name evidence="10" type="ORF">N802_13780</name>
</gene>
<organism evidence="10 11">
    <name type="scientific">Knoellia sinensis KCTC 19936</name>
    <dbReference type="NCBI Taxonomy" id="1385520"/>
    <lineage>
        <taxon>Bacteria</taxon>
        <taxon>Bacillati</taxon>
        <taxon>Actinomycetota</taxon>
        <taxon>Actinomycetes</taxon>
        <taxon>Micrococcales</taxon>
        <taxon>Intrasporangiaceae</taxon>
        <taxon>Knoellia</taxon>
    </lineage>
</organism>
<dbReference type="Pfam" id="PF03799">
    <property type="entry name" value="FtsQ_DivIB_C"/>
    <property type="match status" value="1"/>
</dbReference>
<dbReference type="OrthoDB" id="9790760at2"/>
<dbReference type="GO" id="GO:0051301">
    <property type="term" value="P:cell division"/>
    <property type="evidence" value="ECO:0007669"/>
    <property type="project" value="UniProtKB-KW"/>
</dbReference>
<dbReference type="EMBL" id="AVPJ01000004">
    <property type="protein sequence ID" value="KGN33120.1"/>
    <property type="molecule type" value="Genomic_DNA"/>
</dbReference>
<dbReference type="RefSeq" id="WP_035913916.1">
    <property type="nucleotide sequence ID" value="NZ_AVPJ01000004.1"/>
</dbReference>
<keyword evidence="3 7" id="KW-0812">Transmembrane</keyword>
<reference evidence="10 11" key="1">
    <citation type="submission" date="2013-08" db="EMBL/GenBank/DDBJ databases">
        <title>The genome sequence of Knoellia sinensis.</title>
        <authorList>
            <person name="Zhu W."/>
            <person name="Wang G."/>
        </authorList>
    </citation>
    <scope>NUCLEOTIDE SEQUENCE [LARGE SCALE GENOMIC DNA]</scope>
    <source>
        <strain evidence="10 11">KCTC 19936</strain>
    </source>
</reference>
<feature type="domain" description="Cell division protein FtsQ/DivIB C-terminal" evidence="8">
    <location>
        <begin position="129"/>
        <end position="235"/>
    </location>
</feature>
<evidence type="ECO:0000259" key="9">
    <source>
        <dbReference type="Pfam" id="PF08478"/>
    </source>
</evidence>
<keyword evidence="2" id="KW-0132">Cell division</keyword>
<dbReference type="InterPro" id="IPR005548">
    <property type="entry name" value="Cell_div_FtsQ/DivIB_C"/>
</dbReference>
<evidence type="ECO:0000256" key="5">
    <source>
        <dbReference type="ARBA" id="ARBA00023306"/>
    </source>
</evidence>
<accession>A0A0A0J6Y1</accession>
<proteinExistence type="predicted"/>
<dbReference type="Proteomes" id="UP000030002">
    <property type="component" value="Unassembled WGS sequence"/>
</dbReference>
<evidence type="ECO:0000256" key="7">
    <source>
        <dbReference type="SAM" id="Phobius"/>
    </source>
</evidence>
<dbReference type="InterPro" id="IPR050487">
    <property type="entry name" value="FtsQ_DivIB"/>
</dbReference>
<keyword evidence="7" id="KW-0472">Membrane</keyword>
<dbReference type="Pfam" id="PF08478">
    <property type="entry name" value="POTRA_1"/>
    <property type="match status" value="1"/>
</dbReference>
<evidence type="ECO:0000256" key="3">
    <source>
        <dbReference type="ARBA" id="ARBA00022692"/>
    </source>
</evidence>
<keyword evidence="1" id="KW-1003">Cell membrane</keyword>
<dbReference type="STRING" id="1385520.N802_13780"/>
<dbReference type="eggNOG" id="COG1589">
    <property type="taxonomic scope" value="Bacteria"/>
</dbReference>
<feature type="region of interest" description="Disordered" evidence="6">
    <location>
        <begin position="233"/>
        <end position="259"/>
    </location>
</feature>
<evidence type="ECO:0000256" key="4">
    <source>
        <dbReference type="ARBA" id="ARBA00022989"/>
    </source>
</evidence>
<keyword evidence="5" id="KW-0131">Cell cycle</keyword>
<comment type="caution">
    <text evidence="10">The sequence shown here is derived from an EMBL/GenBank/DDBJ whole genome shotgun (WGS) entry which is preliminary data.</text>
</comment>